<keyword evidence="1 2" id="KW-0238">DNA-binding</keyword>
<evidence type="ECO:0000313" key="4">
    <source>
        <dbReference type="EMBL" id="QAY65815.1"/>
    </source>
</evidence>
<keyword evidence="5" id="KW-1185">Reference proteome</keyword>
<dbReference type="Proteomes" id="UP000293568">
    <property type="component" value="Chromosome"/>
</dbReference>
<name>A0A4P6ETN4_9BACL</name>
<dbReference type="Pfam" id="PF00440">
    <property type="entry name" value="TetR_N"/>
    <property type="match status" value="1"/>
</dbReference>
<dbReference type="InterPro" id="IPR054422">
    <property type="entry name" value="TetR-like_HI_0893_C"/>
</dbReference>
<proteinExistence type="predicted"/>
<reference evidence="4 5" key="1">
    <citation type="submission" date="2019-01" db="EMBL/GenBank/DDBJ databases">
        <title>Genome sequencing of strain FW100M-2.</title>
        <authorList>
            <person name="Heo J."/>
            <person name="Kim S.-J."/>
            <person name="Kim J.-S."/>
            <person name="Hong S.-B."/>
            <person name="Kwon S.-W."/>
        </authorList>
    </citation>
    <scope>NUCLEOTIDE SEQUENCE [LARGE SCALE GENOMIC DNA]</scope>
    <source>
        <strain evidence="4 5">FW100M-2</strain>
    </source>
</reference>
<evidence type="ECO:0000256" key="1">
    <source>
        <dbReference type="ARBA" id="ARBA00023125"/>
    </source>
</evidence>
<evidence type="ECO:0000256" key="2">
    <source>
        <dbReference type="PROSITE-ProRule" id="PRU00335"/>
    </source>
</evidence>
<dbReference type="PANTHER" id="PTHR43479">
    <property type="entry name" value="ACREF/ENVCD OPERON REPRESSOR-RELATED"/>
    <property type="match status" value="1"/>
</dbReference>
<sequence>MKGGPIRSAWLVFKLTIAYYFFMRTRDDKKIEAIVQATISLVNEIGLAEASVAKISKKANVSVATIYIYFQNKEDLIGQIYVKGKKMMGERVYEGTNPQAPLREKFEQYLRNFVAFIMENKAYYLFLEQVANSPVLRNWCFEETEQFNAPMLQWFEEAKRDGLVTCTDVMMLTMYCVLPVAQLAKEHIKGNFVFDQAKLDSAIQMGWSAITN</sequence>
<dbReference type="InterPro" id="IPR009057">
    <property type="entry name" value="Homeodomain-like_sf"/>
</dbReference>
<dbReference type="SUPFAM" id="SSF46689">
    <property type="entry name" value="Homeodomain-like"/>
    <property type="match status" value="1"/>
</dbReference>
<dbReference type="Gene3D" id="1.10.357.10">
    <property type="entry name" value="Tetracycline Repressor, domain 2"/>
    <property type="match status" value="1"/>
</dbReference>
<dbReference type="PANTHER" id="PTHR43479:SF11">
    <property type="entry name" value="ACREF_ENVCD OPERON REPRESSOR-RELATED"/>
    <property type="match status" value="1"/>
</dbReference>
<dbReference type="InterPro" id="IPR050624">
    <property type="entry name" value="HTH-type_Tx_Regulator"/>
</dbReference>
<organism evidence="4 5">
    <name type="scientific">Paenibacillus protaetiae</name>
    <dbReference type="NCBI Taxonomy" id="2509456"/>
    <lineage>
        <taxon>Bacteria</taxon>
        <taxon>Bacillati</taxon>
        <taxon>Bacillota</taxon>
        <taxon>Bacilli</taxon>
        <taxon>Bacillales</taxon>
        <taxon>Paenibacillaceae</taxon>
        <taxon>Paenibacillus</taxon>
    </lineage>
</organism>
<accession>A0A4P6ETN4</accession>
<feature type="DNA-binding region" description="H-T-H motif" evidence="2">
    <location>
        <begin position="51"/>
        <end position="70"/>
    </location>
</feature>
<gene>
    <name evidence="4" type="ORF">ET464_04875</name>
</gene>
<dbReference type="OrthoDB" id="6430772at2"/>
<dbReference type="KEGG" id="pprt:ET464_04875"/>
<dbReference type="InterPro" id="IPR023772">
    <property type="entry name" value="DNA-bd_HTH_TetR-type_CS"/>
</dbReference>
<dbReference type="GO" id="GO:0003677">
    <property type="term" value="F:DNA binding"/>
    <property type="evidence" value="ECO:0007669"/>
    <property type="project" value="UniProtKB-UniRule"/>
</dbReference>
<dbReference type="EMBL" id="CP035492">
    <property type="protein sequence ID" value="QAY65815.1"/>
    <property type="molecule type" value="Genomic_DNA"/>
</dbReference>
<dbReference type="Pfam" id="PF22604">
    <property type="entry name" value="TetR_HI_0893_C"/>
    <property type="match status" value="1"/>
</dbReference>
<feature type="domain" description="HTH tetR-type" evidence="3">
    <location>
        <begin position="28"/>
        <end position="88"/>
    </location>
</feature>
<protein>
    <submittedName>
        <fullName evidence="4">TetR/AcrR family transcriptional regulator</fullName>
    </submittedName>
</protein>
<evidence type="ECO:0000313" key="5">
    <source>
        <dbReference type="Proteomes" id="UP000293568"/>
    </source>
</evidence>
<dbReference type="AlphaFoldDB" id="A0A4P6ETN4"/>
<dbReference type="InterPro" id="IPR001647">
    <property type="entry name" value="HTH_TetR"/>
</dbReference>
<dbReference type="PROSITE" id="PS50977">
    <property type="entry name" value="HTH_TETR_2"/>
    <property type="match status" value="1"/>
</dbReference>
<dbReference type="PROSITE" id="PS01081">
    <property type="entry name" value="HTH_TETR_1"/>
    <property type="match status" value="1"/>
</dbReference>
<dbReference type="PRINTS" id="PR00455">
    <property type="entry name" value="HTHTETR"/>
</dbReference>
<evidence type="ECO:0000259" key="3">
    <source>
        <dbReference type="PROSITE" id="PS50977"/>
    </source>
</evidence>